<evidence type="ECO:0000313" key="2">
    <source>
        <dbReference type="EMBL" id="GHE51059.1"/>
    </source>
</evidence>
<name>A0ABQ3I3M3_9BACT</name>
<dbReference type="EMBL" id="BNAG01000001">
    <property type="protein sequence ID" value="GHE51059.1"/>
    <property type="molecule type" value="Genomic_DNA"/>
</dbReference>
<feature type="signal peptide" evidence="1">
    <location>
        <begin position="1"/>
        <end position="26"/>
    </location>
</feature>
<feature type="chain" id="PRO_5047518380" description="Lipocalin-like domain-containing protein" evidence="1">
    <location>
        <begin position="27"/>
        <end position="151"/>
    </location>
</feature>
<keyword evidence="3" id="KW-1185">Reference proteome</keyword>
<keyword evidence="1" id="KW-0732">Signal</keyword>
<protein>
    <recommendedName>
        <fullName evidence="4">Lipocalin-like domain-containing protein</fullName>
    </recommendedName>
</protein>
<evidence type="ECO:0000256" key="1">
    <source>
        <dbReference type="SAM" id="SignalP"/>
    </source>
</evidence>
<accession>A0ABQ3I3M3</accession>
<sequence length="151" mass="16442">MKQKIIRTNYMLLKSLMLGIILLTTASCKGGGDDTPQKTPQEIAQEVMEATWSLENGGSITLDGSNVSNRYEGFTLRIGNKTYTTTNAGELFPATGTWNWVGTSDDQVTTESGKEITITELSSTRFAFSFRKTDQNVAAGVPGNYVVTLTK</sequence>
<dbReference type="RefSeq" id="WP_189628271.1">
    <property type="nucleotide sequence ID" value="NZ_BNAG01000001.1"/>
</dbReference>
<evidence type="ECO:0008006" key="4">
    <source>
        <dbReference type="Google" id="ProtNLM"/>
    </source>
</evidence>
<gene>
    <name evidence="2" type="ORF">GCM10011340_01420</name>
</gene>
<dbReference type="Proteomes" id="UP000658258">
    <property type="component" value="Unassembled WGS sequence"/>
</dbReference>
<comment type="caution">
    <text evidence="2">The sequence shown here is derived from an EMBL/GenBank/DDBJ whole genome shotgun (WGS) entry which is preliminary data.</text>
</comment>
<reference evidence="3" key="1">
    <citation type="journal article" date="2019" name="Int. J. Syst. Evol. Microbiol.">
        <title>The Global Catalogue of Microorganisms (GCM) 10K type strain sequencing project: providing services to taxonomists for standard genome sequencing and annotation.</title>
        <authorList>
            <consortium name="The Broad Institute Genomics Platform"/>
            <consortium name="The Broad Institute Genome Sequencing Center for Infectious Disease"/>
            <person name="Wu L."/>
            <person name="Ma J."/>
        </authorList>
    </citation>
    <scope>NUCLEOTIDE SEQUENCE [LARGE SCALE GENOMIC DNA]</scope>
    <source>
        <strain evidence="3">CGMCC 1.15111</strain>
    </source>
</reference>
<dbReference type="PROSITE" id="PS51257">
    <property type="entry name" value="PROKAR_LIPOPROTEIN"/>
    <property type="match status" value="1"/>
</dbReference>
<organism evidence="2 3">
    <name type="scientific">Roseivirga thermotolerans</name>
    <dbReference type="NCBI Taxonomy" id="1758176"/>
    <lineage>
        <taxon>Bacteria</taxon>
        <taxon>Pseudomonadati</taxon>
        <taxon>Bacteroidota</taxon>
        <taxon>Cytophagia</taxon>
        <taxon>Cytophagales</taxon>
        <taxon>Roseivirgaceae</taxon>
        <taxon>Roseivirga</taxon>
    </lineage>
</organism>
<evidence type="ECO:0000313" key="3">
    <source>
        <dbReference type="Proteomes" id="UP000658258"/>
    </source>
</evidence>
<proteinExistence type="predicted"/>